<dbReference type="EMBL" id="BLLK01000027">
    <property type="protein sequence ID" value="GFH48289.1"/>
    <property type="molecule type" value="Genomic_DNA"/>
</dbReference>
<comment type="caution">
    <text evidence="3">The sequence shown here is derived from an EMBL/GenBank/DDBJ whole genome shotgun (WGS) entry which is preliminary data.</text>
</comment>
<dbReference type="Proteomes" id="UP001054902">
    <property type="component" value="Unassembled WGS sequence"/>
</dbReference>
<protein>
    <submittedName>
        <fullName evidence="3">Uncharacterized protein</fullName>
    </submittedName>
</protein>
<keyword evidence="1" id="KW-0812">Transmembrane</keyword>
<dbReference type="PANTHER" id="PTHR34730:SF1">
    <property type="entry name" value="PARAQUAT-INDUCIBLE PROTEIN A"/>
    <property type="match status" value="1"/>
</dbReference>
<feature type="transmembrane region" description="Helical" evidence="1">
    <location>
        <begin position="1254"/>
        <end position="1281"/>
    </location>
</feature>
<evidence type="ECO:0000256" key="1">
    <source>
        <dbReference type="SAM" id="Phobius"/>
    </source>
</evidence>
<feature type="transmembrane region" description="Helical" evidence="1">
    <location>
        <begin position="887"/>
        <end position="912"/>
    </location>
</feature>
<keyword evidence="4" id="KW-1185">Reference proteome</keyword>
<keyword evidence="1" id="KW-1133">Transmembrane helix</keyword>
<evidence type="ECO:0000313" key="3">
    <source>
        <dbReference type="EMBL" id="GFH48289.1"/>
    </source>
</evidence>
<proteinExistence type="predicted"/>
<feature type="signal peptide" evidence="2">
    <location>
        <begin position="1"/>
        <end position="24"/>
    </location>
</feature>
<evidence type="ECO:0000313" key="4">
    <source>
        <dbReference type="Proteomes" id="UP001054902"/>
    </source>
</evidence>
<feature type="transmembrane region" description="Helical" evidence="1">
    <location>
        <begin position="1182"/>
        <end position="1204"/>
    </location>
</feature>
<evidence type="ECO:0000256" key="2">
    <source>
        <dbReference type="SAM" id="SignalP"/>
    </source>
</evidence>
<name>A0AAD3H380_9STRA</name>
<keyword evidence="2" id="KW-0732">Signal</keyword>
<feature type="transmembrane region" description="Helical" evidence="1">
    <location>
        <begin position="1368"/>
        <end position="1386"/>
    </location>
</feature>
<accession>A0AAD3H380</accession>
<keyword evidence="1" id="KW-0472">Membrane</keyword>
<reference evidence="3 4" key="1">
    <citation type="journal article" date="2021" name="Sci. Rep.">
        <title>The genome of the diatom Chaetoceros tenuissimus carries an ancient integrated fragment of an extant virus.</title>
        <authorList>
            <person name="Hongo Y."/>
            <person name="Kimura K."/>
            <person name="Takaki Y."/>
            <person name="Yoshida Y."/>
            <person name="Baba S."/>
            <person name="Kobayashi G."/>
            <person name="Nagasaki K."/>
            <person name="Hano T."/>
            <person name="Tomaru Y."/>
        </authorList>
    </citation>
    <scope>NUCLEOTIDE SEQUENCE [LARGE SCALE GENOMIC DNA]</scope>
    <source>
        <strain evidence="3 4">NIES-3715</strain>
    </source>
</reference>
<feature type="chain" id="PRO_5042161817" evidence="2">
    <location>
        <begin position="25"/>
        <end position="1461"/>
    </location>
</feature>
<feature type="transmembrane region" description="Helical" evidence="1">
    <location>
        <begin position="1071"/>
        <end position="1093"/>
    </location>
</feature>
<gene>
    <name evidence="3" type="ORF">CTEN210_04765</name>
</gene>
<feature type="transmembrane region" description="Helical" evidence="1">
    <location>
        <begin position="1026"/>
        <end position="1051"/>
    </location>
</feature>
<feature type="transmembrane region" description="Helical" evidence="1">
    <location>
        <begin position="1302"/>
        <end position="1322"/>
    </location>
</feature>
<dbReference type="InterPro" id="IPR007498">
    <property type="entry name" value="PqiA-like"/>
</dbReference>
<sequence length="1461" mass="161302">MYFNFIRTSFLVTIATIILALVQSTPEDISLGVSFNRSYDPNYKNDDSHLEKFLSSDFVKGAKSWVSQKMLQPYRNLGDFDELNELLSTVSFVLPPLPPIDVGLFITAYIDEVVCSQVQIEDLEVSHELLSNTVALLDISVEGLGVYCEIEWRALGSKGTATVSTRDNSFNAAYSFYSPDFKLEPPNSTSRENCVPDITINDIDAKGGVLGSLLNTFEILLRSPIESAIKDLLCPDDTSQDLIVPLLNDLVAQLDELLEPYLQPISDDLKNPLLPEKKLMQNSDQEFLGFSSDFGMIIKQALDYINSFFGNIVVDPNSPNGNNTDLAINQLLRNSILNENRALFLNGTLFGDLYDGDDQLTDTKITIDAVYIYGLDTLQEFVPISSIGEYTLGSAFEWQSLDFEIVLNLQIEASDSDGSIIDGGIGIVTEQITIKAGLKDIEIDFAAMVAVSIGDLTSVEFGALTNIETLLSCLSESIYDIEISNLSVMVSEFTPATLDGFISTGIDEVVSSLSLAFFDMYEGPLVGILPYVFQVLIRGTVNDIIDDLINDDSSCWYGINSTELVNFPDLMYPKNGAVVRGGTGQAQYGTFLPLVVSTLLDEVKASVYDESAIDLNGIIANLTMDQSGTTGTLHFPSTLNIDTIFNLGELNLSIVANIYNTTLANLDSLGLPFDPFQASAPQLLESIATLGTGGKKLKVSTNILFSIGTDDGSLTNDFQITMEMTELLVNLGILLLMVEEELLNMPISNMANMNCLMSTLSQSQGASLEYSTPLSLEKVSLAVGSFDLDINCNDCSTGLSSLVGAIDIANALGVDLTEGLNSLLDTLLNNFRGNGVYGLVENQVTAAAYQCPSSKSYDPSFDYAEFVSELRSANPTYNKVPEPANNFILNFIIAVAVIIVITFVVVNVISIAKSIRVKKWKASENYHETALALKMIQKARDAEESKVNTETSSLFTSPCVPFIVRGLIPIIILGNIGLFLSGHLSLGAQVDLIISIAGDELEINKIFDFSLAASIRDMWEAGAKELAIMIIIFSGIWPYLKQSITLFLWFASPKIVKVERRGTLLIWLDILGKWSFIDIFVLLVSLVGFRIAVNSPQNVGIDLYGLDIVVIPRWGLYANMLAQLLSQISSHFVIHFHRAIVKNCLRDDITDSASLDSKKESLRKYRFHDSLEKNVSFYPSKLIDILLSILTFVTITVFMTGLVLKMFSIESFGLIGIAIETGQNFRPALESYSFFDIVKLIFEQAKFLSNTSDYIGLSSLVIVFLWTVLIVPILQLLLLILRWTVPMSDITRKRSFVATECLMAWQYSEVFILSIIIAAWQLGPVSEYMINDYCGFLTEIFEMLVSANIVAGVDGQCFRAEASVENGAWFLSAGALCLAFLTHFITKAASQRDLEEYSYNSISKHAQDTTVDLYDEDGLEDLKYPPTFTDFYRWALKRQNTAHDNEIETDNIQQLVENEKV</sequence>
<organism evidence="3 4">
    <name type="scientific">Chaetoceros tenuissimus</name>
    <dbReference type="NCBI Taxonomy" id="426638"/>
    <lineage>
        <taxon>Eukaryota</taxon>
        <taxon>Sar</taxon>
        <taxon>Stramenopiles</taxon>
        <taxon>Ochrophyta</taxon>
        <taxon>Bacillariophyta</taxon>
        <taxon>Coscinodiscophyceae</taxon>
        <taxon>Chaetocerotophycidae</taxon>
        <taxon>Chaetocerotales</taxon>
        <taxon>Chaetocerotaceae</taxon>
        <taxon>Chaetoceros</taxon>
    </lineage>
</organism>
<dbReference type="Pfam" id="PF04403">
    <property type="entry name" value="PqiA"/>
    <property type="match status" value="1"/>
</dbReference>
<dbReference type="PANTHER" id="PTHR34730">
    <property type="entry name" value="UNNAMED PRODUCT"/>
    <property type="match status" value="1"/>
</dbReference>